<dbReference type="STRING" id="2656787.A0A370T955"/>
<dbReference type="EMBL" id="NPIC01000004">
    <property type="protein sequence ID" value="RDL36880.1"/>
    <property type="molecule type" value="Genomic_DNA"/>
</dbReference>
<feature type="compositionally biased region" description="Polar residues" evidence="6">
    <location>
        <begin position="906"/>
        <end position="916"/>
    </location>
</feature>
<dbReference type="Pfam" id="PF05699">
    <property type="entry name" value="Dimer_Tnp_hAT"/>
    <property type="match status" value="1"/>
</dbReference>
<evidence type="ECO:0000313" key="8">
    <source>
        <dbReference type="EMBL" id="RDL30102.1"/>
    </source>
</evidence>
<dbReference type="InterPro" id="IPR012337">
    <property type="entry name" value="RNaseH-like_sf"/>
</dbReference>
<dbReference type="InterPro" id="IPR052035">
    <property type="entry name" value="ZnF_BED_domain_contain"/>
</dbReference>
<evidence type="ECO:0000256" key="1">
    <source>
        <dbReference type="ARBA" id="ARBA00004123"/>
    </source>
</evidence>
<proteinExistence type="predicted"/>
<keyword evidence="2" id="KW-0479">Metal-binding</keyword>
<dbReference type="GeneID" id="43599081"/>
<dbReference type="GO" id="GO:0008270">
    <property type="term" value="F:zinc ion binding"/>
    <property type="evidence" value="ECO:0007669"/>
    <property type="project" value="UniProtKB-KW"/>
</dbReference>
<organism evidence="8 11">
    <name type="scientific">Venustampulla echinocandica</name>
    <dbReference type="NCBI Taxonomy" id="2656787"/>
    <lineage>
        <taxon>Eukaryota</taxon>
        <taxon>Fungi</taxon>
        <taxon>Dikarya</taxon>
        <taxon>Ascomycota</taxon>
        <taxon>Pezizomycotina</taxon>
        <taxon>Leotiomycetes</taxon>
        <taxon>Helotiales</taxon>
        <taxon>Pleuroascaceae</taxon>
        <taxon>Venustampulla</taxon>
    </lineage>
</organism>
<dbReference type="EMBL" id="NPIC01000016">
    <property type="protein sequence ID" value="RDL30102.1"/>
    <property type="molecule type" value="Genomic_DNA"/>
</dbReference>
<evidence type="ECO:0000256" key="6">
    <source>
        <dbReference type="SAM" id="MobiDB-lite"/>
    </source>
</evidence>
<name>A0A370T955_9HELO</name>
<dbReference type="AlphaFoldDB" id="A0A370T955"/>
<evidence type="ECO:0000313" key="9">
    <source>
        <dbReference type="EMBL" id="RDL34333.1"/>
    </source>
</evidence>
<accession>A0A370T955</accession>
<feature type="domain" description="HAT C-terminal dimerisation" evidence="7">
    <location>
        <begin position="675"/>
        <end position="752"/>
    </location>
</feature>
<sequence>MNASQEPNFGSDSQFMDELVLSSSAFQSSPPRVYNTSDINQESVLQRIGKYQQFYQWSVAQKHEFELWWSGTSWYAANNALPRPASLKWEGSRTSTSWSNYAQGAHIRDGKPAVVCLSCQEVLSHPNSKSISTGTKALIAHTRSDKCKKALTRNNGTIYRQSTIYESHRQVAVSTPRYDDMTSTGFVVRFILSLHLSFRTVENEKFRELVQHLCPGEAMVSASTIQRRIMDKVHQLGPAALKNRVPNASVAITLDCWTSPTNIAFMAVNVHYIDSSWNFITELIGFEPLTSTHSGLDLAEVLFNVLEQFGIRELVRTITADNASNNKTLVAEMNELLTKARTSKLTVAGRSMFPQQIVSVPCLSHIFQLVLQAILGGIRVNPTNDELKQNWHTIDEEEFQSEQGSQGLPFTLAKVRKLSIYINSSPQRRITFDNIQRSLARNNKPPLRLIQDVKTRWNSTCLMLIRATKLRLSIDEYTRRGTPSMFRLTEHEWKQVEYLIDLTKPFVLLTDQIGQSKGISIGAVYTFYDIAFTHIEQMTAQLEVKVGRRHGPQIKWIQELLVGLGAAQEKLRKYYTETYKDLGSLYAFAMILTPGFKTSSFQTDSGLSSTEFGTDWEYEYTSQLTSIYTKKYQKKGDSVHKRQKPARARHDLHLILSSTWGRNWLGTNTDNDESELERYLRESPKLPSDSRTDLEWWKDQEAELPALAAFARDILATPAAAVSVERVFNVAKDVCDPRRARLAPLTIRAIMLGRSYDELPANDDIGTTMVDELTLEEQDQEISRREEEFKERLTTSYISDEDEAEVEAYAANYAISRRISPKKIAGASQSLHQETPRRIRRERYIAALEAESSTSRRQSRQVYDLESSPPPSSPTPSSNQLVGEKESASIPTIGSDIDFAIPLPRQRQSTTPTPIESYSAKRKADSLSNTTTRQTSRKRIPKLIFSPQK</sequence>
<comment type="subcellular location">
    <subcellularLocation>
        <location evidence="1">Nucleus</location>
    </subcellularLocation>
</comment>
<evidence type="ECO:0000256" key="2">
    <source>
        <dbReference type="ARBA" id="ARBA00022723"/>
    </source>
</evidence>
<evidence type="ECO:0000256" key="5">
    <source>
        <dbReference type="ARBA" id="ARBA00023242"/>
    </source>
</evidence>
<dbReference type="SMART" id="SM00614">
    <property type="entry name" value="ZnF_BED"/>
    <property type="match status" value="1"/>
</dbReference>
<dbReference type="Proteomes" id="UP000254866">
    <property type="component" value="Unassembled WGS sequence"/>
</dbReference>
<dbReference type="InterPro" id="IPR008906">
    <property type="entry name" value="HATC_C_dom"/>
</dbReference>
<evidence type="ECO:0000313" key="10">
    <source>
        <dbReference type="EMBL" id="RDL36880.1"/>
    </source>
</evidence>
<reference evidence="8 11" key="1">
    <citation type="journal article" date="2018" name="IMA Fungus">
        <title>IMA Genome-F 9: Draft genome sequence of Annulohypoxylon stygium, Aspergillus mulundensis, Berkeleyomyces basicola (syn. Thielaviopsis basicola), Ceratocystis smalleyi, two Cercospora beticola strains, Coleophoma cylindrospora, Fusarium fracticaudum, Phialophora cf. hyalina, and Morchella septimelata.</title>
        <authorList>
            <person name="Wingfield B.D."/>
            <person name="Bills G.F."/>
            <person name="Dong Y."/>
            <person name="Huang W."/>
            <person name="Nel W.J."/>
            <person name="Swalarsk-Parry B.S."/>
            <person name="Vaghefi N."/>
            <person name="Wilken P.M."/>
            <person name="An Z."/>
            <person name="de Beer Z.W."/>
            <person name="De Vos L."/>
            <person name="Chen L."/>
            <person name="Duong T.A."/>
            <person name="Gao Y."/>
            <person name="Hammerbacher A."/>
            <person name="Kikkert J.R."/>
            <person name="Li Y."/>
            <person name="Li H."/>
            <person name="Li K."/>
            <person name="Li Q."/>
            <person name="Liu X."/>
            <person name="Ma X."/>
            <person name="Naidoo K."/>
            <person name="Pethybridge S.J."/>
            <person name="Sun J."/>
            <person name="Steenkamp E.T."/>
            <person name="van der Nest M.A."/>
            <person name="van Wyk S."/>
            <person name="Wingfield M.J."/>
            <person name="Xiong C."/>
            <person name="Yue Q."/>
            <person name="Zhang X."/>
        </authorList>
    </citation>
    <scope>NUCLEOTIDE SEQUENCE [LARGE SCALE GENOMIC DNA]</scope>
    <source>
        <strain evidence="8 11">BP 5553</strain>
    </source>
</reference>
<gene>
    <name evidence="10" type="ORF">BP5553_06232</name>
    <name evidence="9" type="ORF">BP5553_07461</name>
    <name evidence="8" type="ORF">BP5553_10380</name>
</gene>
<keyword evidence="5" id="KW-0539">Nucleus</keyword>
<feature type="region of interest" description="Disordered" evidence="6">
    <location>
        <begin position="849"/>
        <end position="949"/>
    </location>
</feature>
<keyword evidence="3" id="KW-0863">Zinc-finger</keyword>
<dbReference type="EMBL" id="NPIC01000007">
    <property type="protein sequence ID" value="RDL34333.1"/>
    <property type="molecule type" value="Genomic_DNA"/>
</dbReference>
<dbReference type="OrthoDB" id="2677621at2759"/>
<evidence type="ECO:0000259" key="7">
    <source>
        <dbReference type="Pfam" id="PF05699"/>
    </source>
</evidence>
<evidence type="ECO:0000256" key="4">
    <source>
        <dbReference type="ARBA" id="ARBA00022833"/>
    </source>
</evidence>
<evidence type="ECO:0000313" key="11">
    <source>
        <dbReference type="Proteomes" id="UP000254866"/>
    </source>
</evidence>
<keyword evidence="4" id="KW-0862">Zinc</keyword>
<dbReference type="GO" id="GO:0005634">
    <property type="term" value="C:nucleus"/>
    <property type="evidence" value="ECO:0007669"/>
    <property type="project" value="UniProtKB-SubCell"/>
</dbReference>
<dbReference type="GO" id="GO:0046983">
    <property type="term" value="F:protein dimerization activity"/>
    <property type="evidence" value="ECO:0007669"/>
    <property type="project" value="InterPro"/>
</dbReference>
<dbReference type="RefSeq" id="XP_031869536.1">
    <property type="nucleotide sequence ID" value="XM_032014855.1"/>
</dbReference>
<dbReference type="PANTHER" id="PTHR46481:SF10">
    <property type="entry name" value="ZINC FINGER BED DOMAIN-CONTAINING PROTEIN 39"/>
    <property type="match status" value="1"/>
</dbReference>
<protein>
    <recommendedName>
        <fullName evidence="7">HAT C-terminal dimerisation domain-containing protein</fullName>
    </recommendedName>
</protein>
<comment type="caution">
    <text evidence="8">The sequence shown here is derived from an EMBL/GenBank/DDBJ whole genome shotgun (WGS) entry which is preliminary data.</text>
</comment>
<evidence type="ECO:0000256" key="3">
    <source>
        <dbReference type="ARBA" id="ARBA00022771"/>
    </source>
</evidence>
<keyword evidence="11" id="KW-1185">Reference proteome</keyword>
<dbReference type="SUPFAM" id="SSF53098">
    <property type="entry name" value="Ribonuclease H-like"/>
    <property type="match status" value="1"/>
</dbReference>
<dbReference type="PANTHER" id="PTHR46481">
    <property type="entry name" value="ZINC FINGER BED DOMAIN-CONTAINING PROTEIN 4"/>
    <property type="match status" value="1"/>
</dbReference>